<keyword evidence="7" id="KW-1185">Reference proteome</keyword>
<evidence type="ECO:0000256" key="2">
    <source>
        <dbReference type="ARBA" id="ARBA00023125"/>
    </source>
</evidence>
<accession>A0A238Z7S8</accession>
<dbReference type="Gene3D" id="1.10.357.10">
    <property type="entry name" value="Tetracycline Repressor, domain 2"/>
    <property type="match status" value="1"/>
</dbReference>
<keyword evidence="3" id="KW-0804">Transcription</keyword>
<dbReference type="EMBL" id="FZNR01000005">
    <property type="protein sequence ID" value="SNR79038.1"/>
    <property type="molecule type" value="Genomic_DNA"/>
</dbReference>
<evidence type="ECO:0000259" key="5">
    <source>
        <dbReference type="PROSITE" id="PS50977"/>
    </source>
</evidence>
<dbReference type="PROSITE" id="PS50977">
    <property type="entry name" value="HTH_TETR_2"/>
    <property type="match status" value="1"/>
</dbReference>
<evidence type="ECO:0000313" key="7">
    <source>
        <dbReference type="Proteomes" id="UP000198415"/>
    </source>
</evidence>
<evidence type="ECO:0000256" key="4">
    <source>
        <dbReference type="PROSITE-ProRule" id="PRU00335"/>
    </source>
</evidence>
<dbReference type="SUPFAM" id="SSF46689">
    <property type="entry name" value="Homeodomain-like"/>
    <property type="match status" value="1"/>
</dbReference>
<dbReference type="InterPro" id="IPR050109">
    <property type="entry name" value="HTH-type_TetR-like_transc_reg"/>
</dbReference>
<proteinExistence type="predicted"/>
<feature type="DNA-binding region" description="H-T-H motif" evidence="4">
    <location>
        <begin position="32"/>
        <end position="51"/>
    </location>
</feature>
<evidence type="ECO:0000313" key="6">
    <source>
        <dbReference type="EMBL" id="SNR79038.1"/>
    </source>
</evidence>
<dbReference type="AlphaFoldDB" id="A0A238Z7S8"/>
<dbReference type="InterPro" id="IPR009057">
    <property type="entry name" value="Homeodomain-like_sf"/>
</dbReference>
<dbReference type="Pfam" id="PF00440">
    <property type="entry name" value="TetR_N"/>
    <property type="match status" value="1"/>
</dbReference>
<feature type="domain" description="HTH tetR-type" evidence="5">
    <location>
        <begin position="11"/>
        <end position="69"/>
    </location>
</feature>
<gene>
    <name evidence="6" type="ORF">SAMN06264365_105484</name>
</gene>
<evidence type="ECO:0000256" key="1">
    <source>
        <dbReference type="ARBA" id="ARBA00023015"/>
    </source>
</evidence>
<dbReference type="GO" id="GO:0000976">
    <property type="term" value="F:transcription cis-regulatory region binding"/>
    <property type="evidence" value="ECO:0007669"/>
    <property type="project" value="TreeGrafter"/>
</dbReference>
<dbReference type="PANTHER" id="PTHR30055:SF234">
    <property type="entry name" value="HTH-TYPE TRANSCRIPTIONAL REGULATOR BETI"/>
    <property type="match status" value="1"/>
</dbReference>
<evidence type="ECO:0000256" key="3">
    <source>
        <dbReference type="ARBA" id="ARBA00023163"/>
    </source>
</evidence>
<dbReference type="GO" id="GO:0003700">
    <property type="term" value="F:DNA-binding transcription factor activity"/>
    <property type="evidence" value="ECO:0007669"/>
    <property type="project" value="TreeGrafter"/>
</dbReference>
<dbReference type="Proteomes" id="UP000198415">
    <property type="component" value="Unassembled WGS sequence"/>
</dbReference>
<dbReference type="PANTHER" id="PTHR30055">
    <property type="entry name" value="HTH-TYPE TRANSCRIPTIONAL REGULATOR RUTR"/>
    <property type="match status" value="1"/>
</dbReference>
<keyword evidence="1" id="KW-0805">Transcription regulation</keyword>
<keyword evidence="2 4" id="KW-0238">DNA-binding</keyword>
<dbReference type="RefSeq" id="WP_089294130.1">
    <property type="nucleotide sequence ID" value="NZ_BOMU01000035.1"/>
</dbReference>
<name>A0A238Z7S8_9ACTN</name>
<organism evidence="6 7">
    <name type="scientific">Actinoplanes regularis</name>
    <dbReference type="NCBI Taxonomy" id="52697"/>
    <lineage>
        <taxon>Bacteria</taxon>
        <taxon>Bacillati</taxon>
        <taxon>Actinomycetota</taxon>
        <taxon>Actinomycetes</taxon>
        <taxon>Micromonosporales</taxon>
        <taxon>Micromonosporaceae</taxon>
        <taxon>Actinoplanes</taxon>
    </lineage>
</organism>
<protein>
    <submittedName>
        <fullName evidence="6">Transcriptional regulator, TetR family</fullName>
    </submittedName>
</protein>
<dbReference type="InterPro" id="IPR001647">
    <property type="entry name" value="HTH_TetR"/>
</dbReference>
<reference evidence="6 7" key="1">
    <citation type="submission" date="2017-06" db="EMBL/GenBank/DDBJ databases">
        <authorList>
            <person name="Kim H.J."/>
            <person name="Triplett B.A."/>
        </authorList>
    </citation>
    <scope>NUCLEOTIDE SEQUENCE [LARGE SCALE GENOMIC DNA]</scope>
    <source>
        <strain evidence="6 7">DSM 43151</strain>
    </source>
</reference>
<dbReference type="OrthoDB" id="8654052at2"/>
<sequence length="188" mass="20582">MTEIQASGSRARTRQSIVDAAIEVLARNPAAPLGEVAAAANVGRTTLHRYFAERADLTAALRAEAVDRLCQATERARIADGTGATAIRRLCQEYFDLGDVLSLIFNQQLLLTDADWQQAAEGDAAFGEMVERGHRDGTIDPELPATWIQSLIWSQLYAGWSYIGDQCVSRHEALRLILRSIEGAVSVR</sequence>